<dbReference type="EMBL" id="BPLR01018983">
    <property type="protein sequence ID" value="GIZ03674.1"/>
    <property type="molecule type" value="Genomic_DNA"/>
</dbReference>
<accession>A0AAV4YB37</accession>
<gene>
    <name evidence="2" type="ORF">CEXT_118521</name>
</gene>
<evidence type="ECO:0000313" key="3">
    <source>
        <dbReference type="Proteomes" id="UP001054945"/>
    </source>
</evidence>
<feature type="region of interest" description="Disordered" evidence="1">
    <location>
        <begin position="180"/>
        <end position="241"/>
    </location>
</feature>
<comment type="caution">
    <text evidence="2">The sequence shown here is derived from an EMBL/GenBank/DDBJ whole genome shotgun (WGS) entry which is preliminary data.</text>
</comment>
<feature type="compositionally biased region" description="Basic residues" evidence="1">
    <location>
        <begin position="188"/>
        <end position="198"/>
    </location>
</feature>
<keyword evidence="3" id="KW-1185">Reference proteome</keyword>
<sequence length="296" mass="34812">MFPADMEVKIPDYFKELKTEEDKEKRKLLKIHCEIPRKGLSIQRRFYELQKKRILKEMKSHKENREEKELPKPKERIRYNNTEGNDGGIRRKNSRLFHQYHELYGDFPTFPTEEEGGSTTMFQKEVERKAEAARKAAESEADEKDKKGFDQKLLEMEVEDEVQLMVRLQVDENMRMECDRLSKALRKDSKKKKKGRKEKGREEKKGKKKSKKKKEVDLTPDRSLESLVSEINKQSEGVPENDPLPCLGDIRRVVNEYCVLPMGSEAIHAGEGFCKICASRWPSRFWQTNTSSCRLH</sequence>
<dbReference type="AlphaFoldDB" id="A0AAV4YB37"/>
<feature type="region of interest" description="Disordered" evidence="1">
    <location>
        <begin position="58"/>
        <end position="90"/>
    </location>
</feature>
<dbReference type="PANTHER" id="PTHR14690:SF0">
    <property type="entry name" value="IQ MOTIF CONTAINING WITH AAA DOMAIN 1"/>
    <property type="match status" value="1"/>
</dbReference>
<protein>
    <submittedName>
        <fullName evidence="2">Uncharacterized protein</fullName>
    </submittedName>
</protein>
<organism evidence="2 3">
    <name type="scientific">Caerostris extrusa</name>
    <name type="common">Bark spider</name>
    <name type="synonym">Caerostris bankana</name>
    <dbReference type="NCBI Taxonomy" id="172846"/>
    <lineage>
        <taxon>Eukaryota</taxon>
        <taxon>Metazoa</taxon>
        <taxon>Ecdysozoa</taxon>
        <taxon>Arthropoda</taxon>
        <taxon>Chelicerata</taxon>
        <taxon>Arachnida</taxon>
        <taxon>Araneae</taxon>
        <taxon>Araneomorphae</taxon>
        <taxon>Entelegynae</taxon>
        <taxon>Araneoidea</taxon>
        <taxon>Araneidae</taxon>
        <taxon>Caerostris</taxon>
    </lineage>
</organism>
<reference evidence="2 3" key="1">
    <citation type="submission" date="2021-06" db="EMBL/GenBank/DDBJ databases">
        <title>Caerostris extrusa draft genome.</title>
        <authorList>
            <person name="Kono N."/>
            <person name="Arakawa K."/>
        </authorList>
    </citation>
    <scope>NUCLEOTIDE SEQUENCE [LARGE SCALE GENOMIC DNA]</scope>
</reference>
<feature type="compositionally biased region" description="Basic and acidic residues" evidence="1">
    <location>
        <begin position="58"/>
        <end position="78"/>
    </location>
</feature>
<feature type="compositionally biased region" description="Basic and acidic residues" evidence="1">
    <location>
        <begin position="214"/>
        <end position="224"/>
    </location>
</feature>
<dbReference type="Proteomes" id="UP001054945">
    <property type="component" value="Unassembled WGS sequence"/>
</dbReference>
<dbReference type="PANTHER" id="PTHR14690">
    <property type="entry name" value="IQ MOTIF CONTAINING WITH AAA DOMAIN 1"/>
    <property type="match status" value="1"/>
</dbReference>
<evidence type="ECO:0000313" key="2">
    <source>
        <dbReference type="EMBL" id="GIZ03674.1"/>
    </source>
</evidence>
<name>A0AAV4YB37_CAEEX</name>
<proteinExistence type="predicted"/>
<feature type="region of interest" description="Disordered" evidence="1">
    <location>
        <begin position="125"/>
        <end position="148"/>
    </location>
</feature>
<evidence type="ECO:0000256" key="1">
    <source>
        <dbReference type="SAM" id="MobiDB-lite"/>
    </source>
</evidence>
<dbReference type="InterPro" id="IPR052267">
    <property type="entry name" value="N-DRC_Component"/>
</dbReference>